<accession>A0A4U1CMZ3</accession>
<dbReference type="RefSeq" id="WP_136834017.1">
    <property type="nucleotide sequence ID" value="NZ_SWBQ01000001.1"/>
</dbReference>
<dbReference type="EMBL" id="SWBQ01000001">
    <property type="protein sequence ID" value="TKC08596.1"/>
    <property type="molecule type" value="Genomic_DNA"/>
</dbReference>
<evidence type="ECO:0000256" key="1">
    <source>
        <dbReference type="SAM" id="Phobius"/>
    </source>
</evidence>
<dbReference type="Proteomes" id="UP000307244">
    <property type="component" value="Unassembled WGS sequence"/>
</dbReference>
<dbReference type="Gene3D" id="3.55.50.30">
    <property type="match status" value="1"/>
</dbReference>
<feature type="transmembrane region" description="Helical" evidence="1">
    <location>
        <begin position="74"/>
        <end position="91"/>
    </location>
</feature>
<dbReference type="Pfam" id="PF04773">
    <property type="entry name" value="FecR"/>
    <property type="match status" value="1"/>
</dbReference>
<gene>
    <name evidence="4" type="ORF">FA047_00395</name>
</gene>
<feature type="domain" description="Protein FecR C-terminal" evidence="3">
    <location>
        <begin position="238"/>
        <end position="307"/>
    </location>
</feature>
<dbReference type="AlphaFoldDB" id="A0A4U1CMZ3"/>
<reference evidence="4 5" key="1">
    <citation type="submission" date="2019-04" db="EMBL/GenBank/DDBJ databases">
        <title>Pedobacter sp. RP-3-15 sp. nov., isolated from Arctic soil.</title>
        <authorList>
            <person name="Dahal R.H."/>
            <person name="Kim D.-U."/>
        </authorList>
    </citation>
    <scope>NUCLEOTIDE SEQUENCE [LARGE SCALE GENOMIC DNA]</scope>
    <source>
        <strain evidence="4 5">RP-3-15</strain>
    </source>
</reference>
<dbReference type="InterPro" id="IPR006860">
    <property type="entry name" value="FecR"/>
</dbReference>
<dbReference type="PANTHER" id="PTHR30273:SF2">
    <property type="entry name" value="PROTEIN FECR"/>
    <property type="match status" value="1"/>
</dbReference>
<protein>
    <submittedName>
        <fullName evidence="4">DUF4974 domain-containing protein</fullName>
    </submittedName>
</protein>
<dbReference type="InterPro" id="IPR032508">
    <property type="entry name" value="FecR_C"/>
</dbReference>
<dbReference type="Gene3D" id="2.60.120.1440">
    <property type="match status" value="1"/>
</dbReference>
<keyword evidence="1" id="KW-0812">Transmembrane</keyword>
<proteinExistence type="predicted"/>
<name>A0A4U1CMZ3_9SPHI</name>
<evidence type="ECO:0000259" key="3">
    <source>
        <dbReference type="Pfam" id="PF16344"/>
    </source>
</evidence>
<feature type="domain" description="FecR protein" evidence="2">
    <location>
        <begin position="105"/>
        <end position="199"/>
    </location>
</feature>
<sequence length="309" mass="34617">MKLHFFKRNTLSDTNPASVETRIEGLIENFKKNPKSWDEKTMGPAAEIRNSVLNRILGSMESEKKRKLIIRKNISIAASVMLVMGALWLGLNQYGFWKGSEEVIVKTDAHHLKNIVLSDGSIVWLNVNSTLSYPEDFHGDKREVSLLEGEAFFDVKHDAKKPFQVKAGKTLTNVLGTAFNINAYSWLETINVTVSKGKVAVNNEMLLPDQQAEYHKESGEISQKKLMASNVISWMVGKLAFNDQDFKTVASILEKKFNVSIGFAHKSLEGMHFTAQFEQTETLDDILTALTLTTGLNYTTKGNTIVITN</sequence>
<organism evidence="4 5">
    <name type="scientific">Pedobacter frigoris</name>
    <dbReference type="NCBI Taxonomy" id="2571272"/>
    <lineage>
        <taxon>Bacteria</taxon>
        <taxon>Pseudomonadati</taxon>
        <taxon>Bacteroidota</taxon>
        <taxon>Sphingobacteriia</taxon>
        <taxon>Sphingobacteriales</taxon>
        <taxon>Sphingobacteriaceae</taxon>
        <taxon>Pedobacter</taxon>
    </lineage>
</organism>
<keyword evidence="1" id="KW-0472">Membrane</keyword>
<evidence type="ECO:0000313" key="5">
    <source>
        <dbReference type="Proteomes" id="UP000307244"/>
    </source>
</evidence>
<dbReference type="PANTHER" id="PTHR30273">
    <property type="entry name" value="PERIPLASMIC SIGNAL SENSOR AND SIGMA FACTOR ACTIVATOR FECR-RELATED"/>
    <property type="match status" value="1"/>
</dbReference>
<dbReference type="GO" id="GO:0016989">
    <property type="term" value="F:sigma factor antagonist activity"/>
    <property type="evidence" value="ECO:0007669"/>
    <property type="project" value="TreeGrafter"/>
</dbReference>
<dbReference type="InterPro" id="IPR012373">
    <property type="entry name" value="Ferrdict_sens_TM"/>
</dbReference>
<keyword evidence="1" id="KW-1133">Transmembrane helix</keyword>
<dbReference type="OrthoDB" id="697544at2"/>
<evidence type="ECO:0000313" key="4">
    <source>
        <dbReference type="EMBL" id="TKC08596.1"/>
    </source>
</evidence>
<keyword evidence="5" id="KW-1185">Reference proteome</keyword>
<evidence type="ECO:0000259" key="2">
    <source>
        <dbReference type="Pfam" id="PF04773"/>
    </source>
</evidence>
<dbReference type="Pfam" id="PF16344">
    <property type="entry name" value="FecR_C"/>
    <property type="match status" value="1"/>
</dbReference>
<comment type="caution">
    <text evidence="4">The sequence shown here is derived from an EMBL/GenBank/DDBJ whole genome shotgun (WGS) entry which is preliminary data.</text>
</comment>